<dbReference type="EMBL" id="VYQF01000002">
    <property type="protein sequence ID" value="KAA9039229.1"/>
    <property type="molecule type" value="Genomic_DNA"/>
</dbReference>
<dbReference type="GO" id="GO:0005886">
    <property type="term" value="C:plasma membrane"/>
    <property type="evidence" value="ECO:0007669"/>
    <property type="project" value="UniProtKB-SubCell"/>
</dbReference>
<dbReference type="PANTHER" id="PTHR42755">
    <property type="entry name" value="3-DEOXY-MANNO-OCTULOSONATE CYTIDYLYLTRANSFERASE"/>
    <property type="match status" value="1"/>
</dbReference>
<evidence type="ECO:0000256" key="7">
    <source>
        <dbReference type="PIRSR" id="PIRSR639901-1"/>
    </source>
</evidence>
<dbReference type="PANTHER" id="PTHR42755:SF1">
    <property type="entry name" value="3-DEOXY-D-MANNO-OCTULOSONIC ACID TRANSFERASE, MITOCHONDRIAL-RELATED"/>
    <property type="match status" value="1"/>
</dbReference>
<keyword evidence="4 8" id="KW-0808">Transferase</keyword>
<evidence type="ECO:0000259" key="9">
    <source>
        <dbReference type="Pfam" id="PF04413"/>
    </source>
</evidence>
<comment type="caution">
    <text evidence="10">The sequence shown here is derived from an EMBL/GenBank/DDBJ whole genome shotgun (WGS) entry which is preliminary data.</text>
</comment>
<sequence>MKPDFIIKKLDLSKIYVLSLLYDLFLVIYSFGIRLVSTWNKKAKLWLKGRENFFENLRNTYTVGPNKKVWMHCSSLGEFEQGRPVLKKLMENDPGISVVITFFSPSGYEIARNDKDFRQVYYMPMDSLLNAKKLLDILKPDIVLWVKYEYWHYYLQEIKKRKIPLLLISGVYQQNQVFFKWYGSFYRKMLECFTHFFVQNVSSKDQLQKLIAGEKITVSGDTRCDRVINIAENFTEVDGIANFCANKKVIVAGSTWEDDEAEWTHFVKTHPEIKFIIAPHEIDDENLTDIKKEFPGSIFYSEWMEKQVPGDNTLNCLIIDNIGKLSRLYKYATITYVGGGFAYNGLHNILEAAVYGKPVIFGPEYEKNFEAEELIDCSGAISIENALELEKVVNGLLDNEEEITSRGTAAKNYIYSNAGASKKIIEYIQENRLLIS</sequence>
<keyword evidence="8" id="KW-0812">Transmembrane</keyword>
<dbReference type="InterPro" id="IPR007507">
    <property type="entry name" value="Glycos_transf_N"/>
</dbReference>
<dbReference type="GO" id="GO:0043842">
    <property type="term" value="F:Kdo transferase activity"/>
    <property type="evidence" value="ECO:0007669"/>
    <property type="project" value="UniProtKB-EC"/>
</dbReference>
<protein>
    <recommendedName>
        <fullName evidence="3 8">3-deoxy-D-manno-octulosonic acid transferase</fullName>
        <shortName evidence="8">Kdo transferase</shortName>
        <ecNumber evidence="2 8">2.4.99.12</ecNumber>
    </recommendedName>
    <alternativeName>
        <fullName evidence="5 8">Lipid IV(A) 3-deoxy-D-manno-octulosonic acid transferase</fullName>
    </alternativeName>
</protein>
<keyword evidence="11" id="KW-1185">Reference proteome</keyword>
<keyword evidence="8" id="KW-1133">Transmembrane helix</keyword>
<name>A0A5J5IJR1_9BACT</name>
<feature type="active site" description="Proton acceptor" evidence="7">
    <location>
        <position position="78"/>
    </location>
</feature>
<keyword evidence="8" id="KW-1003">Cell membrane</keyword>
<dbReference type="EC" id="2.4.99.12" evidence="2 8"/>
<comment type="subcellular location">
    <subcellularLocation>
        <location evidence="8">Cell membrane</location>
    </subcellularLocation>
</comment>
<evidence type="ECO:0000313" key="11">
    <source>
        <dbReference type="Proteomes" id="UP000326903"/>
    </source>
</evidence>
<dbReference type="GO" id="GO:0009245">
    <property type="term" value="P:lipid A biosynthetic process"/>
    <property type="evidence" value="ECO:0007669"/>
    <property type="project" value="TreeGrafter"/>
</dbReference>
<evidence type="ECO:0000256" key="2">
    <source>
        <dbReference type="ARBA" id="ARBA00012621"/>
    </source>
</evidence>
<evidence type="ECO:0000256" key="4">
    <source>
        <dbReference type="ARBA" id="ARBA00022679"/>
    </source>
</evidence>
<dbReference type="Gene3D" id="3.40.50.11720">
    <property type="entry name" value="3-Deoxy-D-manno-octulosonic-acid transferase, N-terminal domain"/>
    <property type="match status" value="1"/>
</dbReference>
<keyword evidence="8" id="KW-0472">Membrane</keyword>
<evidence type="ECO:0000256" key="8">
    <source>
        <dbReference type="RuleBase" id="RU365103"/>
    </source>
</evidence>
<dbReference type="RefSeq" id="WP_150414638.1">
    <property type="nucleotide sequence ID" value="NZ_VYQF01000002.1"/>
</dbReference>
<proteinExistence type="inferred from homology"/>
<dbReference type="Proteomes" id="UP000326903">
    <property type="component" value="Unassembled WGS sequence"/>
</dbReference>
<dbReference type="UniPathway" id="UPA00958"/>
<gene>
    <name evidence="10" type="ORF">FW778_10375</name>
</gene>
<evidence type="ECO:0000256" key="1">
    <source>
        <dbReference type="ARBA" id="ARBA00004713"/>
    </source>
</evidence>
<comment type="pathway">
    <text evidence="1 8">Bacterial outer membrane biogenesis; LPS core biosynthesis.</text>
</comment>
<comment type="function">
    <text evidence="8">Involved in lipopolysaccharide (LPS) biosynthesis. Catalyzes the transfer of 3-deoxy-D-manno-octulosonate (Kdo) residue(s) from CMP-Kdo to lipid IV(A), the tetraacyldisaccharide-1,4'-bisphosphate precursor of lipid A.</text>
</comment>
<comment type="catalytic activity">
    <reaction evidence="6 8">
        <text>lipid IVA (E. coli) + CMP-3-deoxy-beta-D-manno-octulosonate = alpha-Kdo-(2-&gt;6)-lipid IVA (E. coli) + CMP + H(+)</text>
        <dbReference type="Rhea" id="RHEA:28066"/>
        <dbReference type="ChEBI" id="CHEBI:15378"/>
        <dbReference type="ChEBI" id="CHEBI:58603"/>
        <dbReference type="ChEBI" id="CHEBI:60364"/>
        <dbReference type="ChEBI" id="CHEBI:60377"/>
        <dbReference type="ChEBI" id="CHEBI:85987"/>
        <dbReference type="EC" id="2.4.99.12"/>
    </reaction>
</comment>
<organism evidence="10 11">
    <name type="scientific">Ginsengibacter hankyongi</name>
    <dbReference type="NCBI Taxonomy" id="2607284"/>
    <lineage>
        <taxon>Bacteria</taxon>
        <taxon>Pseudomonadati</taxon>
        <taxon>Bacteroidota</taxon>
        <taxon>Chitinophagia</taxon>
        <taxon>Chitinophagales</taxon>
        <taxon>Chitinophagaceae</taxon>
        <taxon>Ginsengibacter</taxon>
    </lineage>
</organism>
<dbReference type="Gene3D" id="3.40.50.2000">
    <property type="entry name" value="Glycogen Phosphorylase B"/>
    <property type="match status" value="1"/>
</dbReference>
<dbReference type="InterPro" id="IPR038107">
    <property type="entry name" value="Glycos_transf_N_sf"/>
</dbReference>
<evidence type="ECO:0000256" key="5">
    <source>
        <dbReference type="ARBA" id="ARBA00031445"/>
    </source>
</evidence>
<dbReference type="Pfam" id="PF04413">
    <property type="entry name" value="Glycos_transf_N"/>
    <property type="match status" value="1"/>
</dbReference>
<evidence type="ECO:0000256" key="3">
    <source>
        <dbReference type="ARBA" id="ARBA00019077"/>
    </source>
</evidence>
<dbReference type="SUPFAM" id="SSF53756">
    <property type="entry name" value="UDP-Glycosyltransferase/glycogen phosphorylase"/>
    <property type="match status" value="1"/>
</dbReference>
<dbReference type="AlphaFoldDB" id="A0A5J5IJR1"/>
<reference evidence="10 11" key="1">
    <citation type="submission" date="2019-09" db="EMBL/GenBank/DDBJ databases">
        <title>Draft genome sequence of Ginsengibacter sp. BR5-29.</title>
        <authorList>
            <person name="Im W.-T."/>
        </authorList>
    </citation>
    <scope>NUCLEOTIDE SEQUENCE [LARGE SCALE GENOMIC DNA]</scope>
    <source>
        <strain evidence="10 11">BR5-29</strain>
    </source>
</reference>
<accession>A0A5J5IJR1</accession>
<evidence type="ECO:0000313" key="10">
    <source>
        <dbReference type="EMBL" id="KAA9039229.1"/>
    </source>
</evidence>
<dbReference type="InterPro" id="IPR039901">
    <property type="entry name" value="Kdotransferase"/>
</dbReference>
<keyword evidence="8" id="KW-0448">Lipopolysaccharide biosynthesis</keyword>
<evidence type="ECO:0000256" key="6">
    <source>
        <dbReference type="ARBA" id="ARBA00049183"/>
    </source>
</evidence>
<dbReference type="GO" id="GO:0009244">
    <property type="term" value="P:lipopolysaccharide core region biosynthetic process"/>
    <property type="evidence" value="ECO:0007669"/>
    <property type="project" value="UniProtKB-UniRule"/>
</dbReference>
<feature type="transmembrane region" description="Helical" evidence="8">
    <location>
        <begin position="15"/>
        <end position="36"/>
    </location>
</feature>
<comment type="similarity">
    <text evidence="8">Belongs to the glycosyltransferase group 1 family.</text>
</comment>
<feature type="domain" description="3-deoxy-D-manno-octulosonic-acid transferase N-terminal" evidence="9">
    <location>
        <begin position="65"/>
        <end position="225"/>
    </location>
</feature>